<accession>A0AAV6RVL9</accession>
<evidence type="ECO:0000313" key="2">
    <source>
        <dbReference type="EMBL" id="KAG7507841.1"/>
    </source>
</evidence>
<dbReference type="Proteomes" id="UP000693946">
    <property type="component" value="Linkage Group LG18"/>
</dbReference>
<protein>
    <submittedName>
        <fullName evidence="2">Uncharacterized protein</fullName>
    </submittedName>
</protein>
<keyword evidence="3" id="KW-1185">Reference proteome</keyword>
<gene>
    <name evidence="2" type="ORF">JOB18_046413</name>
</gene>
<proteinExistence type="predicted"/>
<sequence>MCSNGEFPSAITENPYKEKNNKLETRSVILKTHLFHPHQAGDLQWPSGDADKELKYSRDTFSPGDCHPLREQFTGHSP</sequence>
<comment type="caution">
    <text evidence="2">The sequence shown here is derived from an EMBL/GenBank/DDBJ whole genome shotgun (WGS) entry which is preliminary data.</text>
</comment>
<name>A0AAV6RVL9_SOLSE</name>
<dbReference type="AlphaFoldDB" id="A0AAV6RVL9"/>
<dbReference type="EMBL" id="JAGKHQ010000010">
    <property type="protein sequence ID" value="KAG7507841.1"/>
    <property type="molecule type" value="Genomic_DNA"/>
</dbReference>
<feature type="region of interest" description="Disordered" evidence="1">
    <location>
        <begin position="39"/>
        <end position="78"/>
    </location>
</feature>
<feature type="compositionally biased region" description="Basic and acidic residues" evidence="1">
    <location>
        <begin position="49"/>
        <end position="58"/>
    </location>
</feature>
<reference evidence="2 3" key="1">
    <citation type="journal article" date="2021" name="Sci. Rep.">
        <title>Chromosome anchoring in Senegalese sole (Solea senegalensis) reveals sex-associated markers and genome rearrangements in flatfish.</title>
        <authorList>
            <person name="Guerrero-Cozar I."/>
            <person name="Gomez-Garrido J."/>
            <person name="Berbel C."/>
            <person name="Martinez-Blanch J.F."/>
            <person name="Alioto T."/>
            <person name="Claros M.G."/>
            <person name="Gagnaire P.A."/>
            <person name="Manchado M."/>
        </authorList>
    </citation>
    <scope>NUCLEOTIDE SEQUENCE [LARGE SCALE GENOMIC DNA]</scope>
    <source>
        <strain evidence="2">Sse05_10M</strain>
    </source>
</reference>
<evidence type="ECO:0000256" key="1">
    <source>
        <dbReference type="SAM" id="MobiDB-lite"/>
    </source>
</evidence>
<organism evidence="2 3">
    <name type="scientific">Solea senegalensis</name>
    <name type="common">Senegalese sole</name>
    <dbReference type="NCBI Taxonomy" id="28829"/>
    <lineage>
        <taxon>Eukaryota</taxon>
        <taxon>Metazoa</taxon>
        <taxon>Chordata</taxon>
        <taxon>Craniata</taxon>
        <taxon>Vertebrata</taxon>
        <taxon>Euteleostomi</taxon>
        <taxon>Actinopterygii</taxon>
        <taxon>Neopterygii</taxon>
        <taxon>Teleostei</taxon>
        <taxon>Neoteleostei</taxon>
        <taxon>Acanthomorphata</taxon>
        <taxon>Carangaria</taxon>
        <taxon>Pleuronectiformes</taxon>
        <taxon>Pleuronectoidei</taxon>
        <taxon>Soleidae</taxon>
        <taxon>Solea</taxon>
    </lineage>
</organism>
<evidence type="ECO:0000313" key="3">
    <source>
        <dbReference type="Proteomes" id="UP000693946"/>
    </source>
</evidence>